<dbReference type="PROSITE" id="PS50011">
    <property type="entry name" value="PROTEIN_KINASE_DOM"/>
    <property type="match status" value="1"/>
</dbReference>
<feature type="compositionally biased region" description="Polar residues" evidence="11">
    <location>
        <begin position="569"/>
        <end position="580"/>
    </location>
</feature>
<evidence type="ECO:0000259" key="13">
    <source>
        <dbReference type="PROSITE" id="PS50011"/>
    </source>
</evidence>
<feature type="binding site" evidence="10">
    <location>
        <position position="45"/>
    </location>
    <ligand>
        <name>ATP</name>
        <dbReference type="ChEBI" id="CHEBI:30616"/>
    </ligand>
</feature>
<keyword evidence="7 10" id="KW-0067">ATP-binding</keyword>
<dbReference type="PROSITE" id="PS00108">
    <property type="entry name" value="PROTEIN_KINASE_ST"/>
    <property type="match status" value="1"/>
</dbReference>
<feature type="domain" description="PASTA" evidence="14">
    <location>
        <begin position="468"/>
        <end position="533"/>
    </location>
</feature>
<evidence type="ECO:0000256" key="11">
    <source>
        <dbReference type="SAM" id="MobiDB-lite"/>
    </source>
</evidence>
<dbReference type="Pfam" id="PF00069">
    <property type="entry name" value="Pkinase"/>
    <property type="match status" value="1"/>
</dbReference>
<dbReference type="Gene3D" id="1.10.510.10">
    <property type="entry name" value="Transferase(Phosphotransferase) domain 1"/>
    <property type="match status" value="1"/>
</dbReference>
<feature type="compositionally biased region" description="Gly residues" evidence="11">
    <location>
        <begin position="331"/>
        <end position="353"/>
    </location>
</feature>
<feature type="region of interest" description="Disordered" evidence="11">
    <location>
        <begin position="308"/>
        <end position="357"/>
    </location>
</feature>
<keyword evidence="12" id="KW-0812">Transmembrane</keyword>
<evidence type="ECO:0000313" key="16">
    <source>
        <dbReference type="Proteomes" id="UP000001549"/>
    </source>
</evidence>
<keyword evidence="5 10" id="KW-0547">Nucleotide-binding</keyword>
<dbReference type="PROSITE" id="PS00107">
    <property type="entry name" value="PROTEIN_KINASE_ATP"/>
    <property type="match status" value="1"/>
</dbReference>
<dbReference type="GO" id="GO:0045717">
    <property type="term" value="P:negative regulation of fatty acid biosynthetic process"/>
    <property type="evidence" value="ECO:0007669"/>
    <property type="project" value="UniProtKB-ARBA"/>
</dbReference>
<dbReference type="HOGENOM" id="CLU_000288_135_2_11"/>
<proteinExistence type="predicted"/>
<dbReference type="GO" id="GO:0004674">
    <property type="term" value="F:protein serine/threonine kinase activity"/>
    <property type="evidence" value="ECO:0007669"/>
    <property type="project" value="UniProtKB-KW"/>
</dbReference>
<evidence type="ECO:0000256" key="3">
    <source>
        <dbReference type="ARBA" id="ARBA00022679"/>
    </source>
</evidence>
<keyword evidence="4" id="KW-0677">Repeat</keyword>
<dbReference type="SMART" id="SM00740">
    <property type="entry name" value="PASTA"/>
    <property type="match status" value="3"/>
</dbReference>
<keyword evidence="6 15" id="KW-0418">Kinase</keyword>
<feature type="transmembrane region" description="Helical" evidence="12">
    <location>
        <begin position="367"/>
        <end position="389"/>
    </location>
</feature>
<accession>F8B2N1</accession>
<dbReference type="PANTHER" id="PTHR43289">
    <property type="entry name" value="MITOGEN-ACTIVATED PROTEIN KINASE KINASE KINASE 20-RELATED"/>
    <property type="match status" value="1"/>
</dbReference>
<dbReference type="FunFam" id="1.10.510.10:FF:000021">
    <property type="entry name" value="Serine/threonine protein kinase"/>
    <property type="match status" value="1"/>
</dbReference>
<feature type="compositionally biased region" description="Gly residues" evidence="11">
    <location>
        <begin position="628"/>
        <end position="637"/>
    </location>
</feature>
<dbReference type="SUPFAM" id="SSF56112">
    <property type="entry name" value="Protein kinase-like (PK-like)"/>
    <property type="match status" value="1"/>
</dbReference>
<dbReference type="EC" id="2.7.11.1" evidence="1"/>
<comment type="catalytic activity">
    <reaction evidence="8">
        <text>L-threonyl-[protein] + ATP = O-phospho-L-threonyl-[protein] + ADP + H(+)</text>
        <dbReference type="Rhea" id="RHEA:46608"/>
        <dbReference type="Rhea" id="RHEA-COMP:11060"/>
        <dbReference type="Rhea" id="RHEA-COMP:11605"/>
        <dbReference type="ChEBI" id="CHEBI:15378"/>
        <dbReference type="ChEBI" id="CHEBI:30013"/>
        <dbReference type="ChEBI" id="CHEBI:30616"/>
        <dbReference type="ChEBI" id="CHEBI:61977"/>
        <dbReference type="ChEBI" id="CHEBI:456216"/>
        <dbReference type="EC" id="2.7.11.1"/>
    </reaction>
</comment>
<feature type="compositionally biased region" description="Polar residues" evidence="11">
    <location>
        <begin position="588"/>
        <end position="603"/>
    </location>
</feature>
<evidence type="ECO:0000256" key="12">
    <source>
        <dbReference type="SAM" id="Phobius"/>
    </source>
</evidence>
<evidence type="ECO:0000256" key="6">
    <source>
        <dbReference type="ARBA" id="ARBA00022777"/>
    </source>
</evidence>
<dbReference type="PROSITE" id="PS51178">
    <property type="entry name" value="PASTA"/>
    <property type="match status" value="3"/>
</dbReference>
<evidence type="ECO:0000256" key="9">
    <source>
        <dbReference type="ARBA" id="ARBA00048679"/>
    </source>
</evidence>
<keyword evidence="3 15" id="KW-0808">Transferase</keyword>
<feature type="compositionally biased region" description="Low complexity" evidence="11">
    <location>
        <begin position="604"/>
        <end position="627"/>
    </location>
</feature>
<dbReference type="InterPro" id="IPR000719">
    <property type="entry name" value="Prot_kinase_dom"/>
</dbReference>
<protein>
    <recommendedName>
        <fullName evidence="1">non-specific serine/threonine protein kinase</fullName>
        <ecNumber evidence="1">2.7.11.1</ecNumber>
    </recommendedName>
</protein>
<comment type="catalytic activity">
    <reaction evidence="9">
        <text>L-seryl-[protein] + ATP = O-phospho-L-seryl-[protein] + ADP + H(+)</text>
        <dbReference type="Rhea" id="RHEA:17989"/>
        <dbReference type="Rhea" id="RHEA-COMP:9863"/>
        <dbReference type="Rhea" id="RHEA-COMP:11604"/>
        <dbReference type="ChEBI" id="CHEBI:15378"/>
        <dbReference type="ChEBI" id="CHEBI:29999"/>
        <dbReference type="ChEBI" id="CHEBI:30616"/>
        <dbReference type="ChEBI" id="CHEBI:83421"/>
        <dbReference type="ChEBI" id="CHEBI:456216"/>
        <dbReference type="EC" id="2.7.11.1"/>
    </reaction>
</comment>
<dbReference type="CDD" id="cd14014">
    <property type="entry name" value="STKc_PknB_like"/>
    <property type="match status" value="1"/>
</dbReference>
<dbReference type="InterPro" id="IPR017441">
    <property type="entry name" value="Protein_kinase_ATP_BS"/>
</dbReference>
<dbReference type="eggNOG" id="COG0515">
    <property type="taxonomic scope" value="Bacteria"/>
</dbReference>
<evidence type="ECO:0000256" key="7">
    <source>
        <dbReference type="ARBA" id="ARBA00022840"/>
    </source>
</evidence>
<dbReference type="NCBIfam" id="NF033483">
    <property type="entry name" value="PknB_PASTA_kin"/>
    <property type="match status" value="1"/>
</dbReference>
<evidence type="ECO:0000256" key="10">
    <source>
        <dbReference type="PROSITE-ProRule" id="PRU10141"/>
    </source>
</evidence>
<evidence type="ECO:0000256" key="5">
    <source>
        <dbReference type="ARBA" id="ARBA00022741"/>
    </source>
</evidence>
<evidence type="ECO:0000256" key="8">
    <source>
        <dbReference type="ARBA" id="ARBA00047899"/>
    </source>
</evidence>
<dbReference type="Gene3D" id="3.30.200.20">
    <property type="entry name" value="Phosphorylase Kinase, domain 1"/>
    <property type="match status" value="1"/>
</dbReference>
<dbReference type="EMBL" id="CP002801">
    <property type="protein sequence ID" value="AEH07751.1"/>
    <property type="molecule type" value="Genomic_DNA"/>
</dbReference>
<dbReference type="PANTHER" id="PTHR43289:SF6">
    <property type="entry name" value="SERINE_THREONINE-PROTEIN KINASE NEKL-3"/>
    <property type="match status" value="1"/>
</dbReference>
<dbReference type="STRING" id="656024.FsymDg_0178"/>
<evidence type="ECO:0000256" key="2">
    <source>
        <dbReference type="ARBA" id="ARBA00022527"/>
    </source>
</evidence>
<dbReference type="SMART" id="SM00220">
    <property type="entry name" value="S_TKc"/>
    <property type="match status" value="1"/>
</dbReference>
<name>F8B2N1_9ACTN</name>
<dbReference type="KEGG" id="fsy:FsymDg_0178"/>
<evidence type="ECO:0000259" key="14">
    <source>
        <dbReference type="PROSITE" id="PS51178"/>
    </source>
</evidence>
<dbReference type="eggNOG" id="COG2815">
    <property type="taxonomic scope" value="Bacteria"/>
</dbReference>
<dbReference type="AlphaFoldDB" id="F8B2N1"/>
<evidence type="ECO:0000256" key="4">
    <source>
        <dbReference type="ARBA" id="ARBA00022737"/>
    </source>
</evidence>
<organism evidence="15 16">
    <name type="scientific">Candidatus Protofrankia datiscae</name>
    <dbReference type="NCBI Taxonomy" id="2716812"/>
    <lineage>
        <taxon>Bacteria</taxon>
        <taxon>Bacillati</taxon>
        <taxon>Actinomycetota</taxon>
        <taxon>Actinomycetes</taxon>
        <taxon>Frankiales</taxon>
        <taxon>Frankiaceae</taxon>
        <taxon>Protofrankia</taxon>
    </lineage>
</organism>
<evidence type="ECO:0000313" key="15">
    <source>
        <dbReference type="EMBL" id="AEH07751.1"/>
    </source>
</evidence>
<keyword evidence="16" id="KW-1185">Reference proteome</keyword>
<dbReference type="InterPro" id="IPR011009">
    <property type="entry name" value="Kinase-like_dom_sf"/>
</dbReference>
<reference evidence="15 16" key="1">
    <citation type="submission" date="2011-05" db="EMBL/GenBank/DDBJ databases">
        <title>Complete sequence of chromosome of Frankia symbiont of Datisca glomerata.</title>
        <authorList>
            <consortium name="US DOE Joint Genome Institute"/>
            <person name="Lucas S."/>
            <person name="Han J."/>
            <person name="Lapidus A."/>
            <person name="Cheng J.-F."/>
            <person name="Goodwin L."/>
            <person name="Pitluck S."/>
            <person name="Peters L."/>
            <person name="Mikhailova N."/>
            <person name="Chertkov O."/>
            <person name="Teshima H."/>
            <person name="Han C."/>
            <person name="Tapia R."/>
            <person name="Land M."/>
            <person name="Hauser L."/>
            <person name="Kyrpides N."/>
            <person name="Ivanova N."/>
            <person name="Pagani I."/>
            <person name="Berry A."/>
            <person name="Pawlowski K."/>
            <person name="Persson T."/>
            <person name="Vanden Heuvel B."/>
            <person name="Benson D."/>
            <person name="Woyke T."/>
        </authorList>
    </citation>
    <scope>NUCLEOTIDE SEQUENCE [LARGE SCALE GENOMIC DNA]</scope>
    <source>
        <strain evidence="16">4085684</strain>
    </source>
</reference>
<dbReference type="Gene3D" id="3.30.10.20">
    <property type="match status" value="3"/>
</dbReference>
<dbReference type="FunFam" id="3.30.200.20:FF:000035">
    <property type="entry name" value="Serine/threonine protein kinase Stk1"/>
    <property type="match status" value="1"/>
</dbReference>
<evidence type="ECO:0000256" key="1">
    <source>
        <dbReference type="ARBA" id="ARBA00012513"/>
    </source>
</evidence>
<feature type="domain" description="PASTA" evidence="14">
    <location>
        <begin position="534"/>
        <end position="598"/>
    </location>
</feature>
<dbReference type="GO" id="GO:0106310">
    <property type="term" value="F:protein serine kinase activity"/>
    <property type="evidence" value="ECO:0007669"/>
    <property type="project" value="RHEA"/>
</dbReference>
<keyword evidence="12" id="KW-1133">Transmembrane helix</keyword>
<dbReference type="Pfam" id="PF03793">
    <property type="entry name" value="PASTA"/>
    <property type="match status" value="3"/>
</dbReference>
<dbReference type="Proteomes" id="UP000001549">
    <property type="component" value="Chromosome"/>
</dbReference>
<feature type="domain" description="PASTA" evidence="14">
    <location>
        <begin position="405"/>
        <end position="467"/>
    </location>
</feature>
<dbReference type="GO" id="GO:0005524">
    <property type="term" value="F:ATP binding"/>
    <property type="evidence" value="ECO:0007669"/>
    <property type="project" value="UniProtKB-UniRule"/>
</dbReference>
<feature type="region of interest" description="Disordered" evidence="11">
    <location>
        <begin position="569"/>
        <end position="637"/>
    </location>
</feature>
<gene>
    <name evidence="15" type="ordered locus">FsymDg_0178</name>
</gene>
<dbReference type="InterPro" id="IPR008271">
    <property type="entry name" value="Ser/Thr_kinase_AS"/>
</dbReference>
<sequence>MTEAFGTEPRLVGGRYELGEVLGYGGMAEVYRGRDVRLGREVAVKALRADLARDPTFLARFRREAQSSAALNHPAIVSVYDTGEDLINGTTVPYIVMEYVEGRTLRDVLQQEGRFSERRAMEITSDVCAALDYSHRMGIIHRDIKPANVMLCQDGSVKVMDFGIARATTATTSNMTQTAAVIGTAQYLSPEQARGVRVDARSDVYSTGVLFYELLTGQPPFRGDSPVAVAYQHVRENPQPPSSHDRAITPNADAIVFKAMEKDPDHRYSTAGLMRDDLERALAGRPIYAPQLDSDQLTTRLGASPAVTAGTHMISRGRGPYDDGPDDPYGRTGGYGTGGYDRAGFGGPGGGDSGPLPEKRRSDAWKYILAGLSVVAVFVVVTMIATNMLGGGGGNGDDTTADTATIPTNLIGQKFETAKNSLSSAGFTNIVSKVVENNEPKDLVVEVDPAPGTAASKSAPITLSISKGPGDLAVPDVAGLTQAAATAKLKEAGLTVKTSAFTDATTRRAGLVESSDPAAGTSVAPGDDVIIYVVSTQATVPNVTDQPVDPAKSELERYGFRVVQQAVASSKPTGTVVSQSPGGGSAARGSTVTLYVSQQQAINTQTPTPSPSASATPSKTPSPNPSSTGGGLGGLLG</sequence>
<dbReference type="InterPro" id="IPR005543">
    <property type="entry name" value="PASTA_dom"/>
</dbReference>
<keyword evidence="2 15" id="KW-0723">Serine/threonine-protein kinase</keyword>
<dbReference type="CDD" id="cd06577">
    <property type="entry name" value="PASTA_pknB"/>
    <property type="match status" value="3"/>
</dbReference>
<keyword evidence="12" id="KW-0472">Membrane</keyword>
<feature type="domain" description="Protein kinase" evidence="13">
    <location>
        <begin position="16"/>
        <end position="288"/>
    </location>
</feature>